<evidence type="ECO:0000313" key="1">
    <source>
        <dbReference type="EMBL" id="KAJ7641316.1"/>
    </source>
</evidence>
<accession>A0AAD7C7X3</accession>
<proteinExistence type="predicted"/>
<name>A0AAD7C7X3_9AGAR</name>
<evidence type="ECO:0000313" key="2">
    <source>
        <dbReference type="Proteomes" id="UP001221142"/>
    </source>
</evidence>
<reference evidence="1" key="1">
    <citation type="submission" date="2023-03" db="EMBL/GenBank/DDBJ databases">
        <title>Massive genome expansion in bonnet fungi (Mycena s.s.) driven by repeated elements and novel gene families across ecological guilds.</title>
        <authorList>
            <consortium name="Lawrence Berkeley National Laboratory"/>
            <person name="Harder C.B."/>
            <person name="Miyauchi S."/>
            <person name="Viragh M."/>
            <person name="Kuo A."/>
            <person name="Thoen E."/>
            <person name="Andreopoulos B."/>
            <person name="Lu D."/>
            <person name="Skrede I."/>
            <person name="Drula E."/>
            <person name="Henrissat B."/>
            <person name="Morin E."/>
            <person name="Kohler A."/>
            <person name="Barry K."/>
            <person name="LaButti K."/>
            <person name="Morin E."/>
            <person name="Salamov A."/>
            <person name="Lipzen A."/>
            <person name="Mereny Z."/>
            <person name="Hegedus B."/>
            <person name="Baldrian P."/>
            <person name="Stursova M."/>
            <person name="Weitz H."/>
            <person name="Taylor A."/>
            <person name="Grigoriev I.V."/>
            <person name="Nagy L.G."/>
            <person name="Martin F."/>
            <person name="Kauserud H."/>
        </authorList>
    </citation>
    <scope>NUCLEOTIDE SEQUENCE</scope>
    <source>
        <strain evidence="1">9284</strain>
    </source>
</reference>
<dbReference type="EMBL" id="JARKIF010000004">
    <property type="protein sequence ID" value="KAJ7641316.1"/>
    <property type="molecule type" value="Genomic_DNA"/>
</dbReference>
<dbReference type="Proteomes" id="UP001221142">
    <property type="component" value="Unassembled WGS sequence"/>
</dbReference>
<organism evidence="1 2">
    <name type="scientific">Roridomyces roridus</name>
    <dbReference type="NCBI Taxonomy" id="1738132"/>
    <lineage>
        <taxon>Eukaryota</taxon>
        <taxon>Fungi</taxon>
        <taxon>Dikarya</taxon>
        <taxon>Basidiomycota</taxon>
        <taxon>Agaricomycotina</taxon>
        <taxon>Agaricomycetes</taxon>
        <taxon>Agaricomycetidae</taxon>
        <taxon>Agaricales</taxon>
        <taxon>Marasmiineae</taxon>
        <taxon>Mycenaceae</taxon>
        <taxon>Roridomyces</taxon>
    </lineage>
</organism>
<protein>
    <submittedName>
        <fullName evidence="1">Uncharacterized protein</fullName>
    </submittedName>
</protein>
<dbReference type="AlphaFoldDB" id="A0AAD7C7X3"/>
<gene>
    <name evidence="1" type="ORF">FB45DRAFT_899926</name>
</gene>
<keyword evidence="2" id="KW-1185">Reference proteome</keyword>
<comment type="caution">
    <text evidence="1">The sequence shown here is derived from an EMBL/GenBank/DDBJ whole genome shotgun (WGS) entry which is preliminary data.</text>
</comment>
<sequence length="501" mass="56368">MGTRGFWYYYHNGWYQIHYNHWEGLGVDVYEKIPIDPEEYKKWLEALRESLDKEFELAKQDGTLEQGQGVNPHYSQDEPENDLFIEWIYGINLDHEVFVLNSFPIFNLKCMPPTKDIFLDSFGADFYGHDASAESQYAYNWTSPPPAVQDLDEYTTSTEDSALRIEDLLSLDVSSIGAGESARVAFYEVLVGIMMSKPNIAMLLRHLERLPDRNSISQDLVAIGVDMIKATLAFGSPRPKVAEYTWLSPDICLRISTHLDDERYRKKSVLELVREISTGGVKFGILFSFFHCLIVRVDEDCTFKCTAPLQFLPSWYARSPSTPGITALARLAYHKAPLPVTSIDPEQGLSPDHILSRIPEDVWWHIASDLPPNALLTLSPHIPQLQTVANTLLRYPHVGTVRLLAAKPAVQNAKCPIHNQVHPWNAFPVLVAGTFSGVFLEEQVQIEQPGTLLVHGAYFPHKTIAKTSFCEELDCEVCVEVGSVEEVLSLLKGGDAEESEG</sequence>